<name>A0ABT9EDR2_9PROT</name>
<evidence type="ECO:0000313" key="1">
    <source>
        <dbReference type="EMBL" id="MDO9714362.1"/>
    </source>
</evidence>
<gene>
    <name evidence="1" type="ORF">Q7A36_39120</name>
</gene>
<protein>
    <submittedName>
        <fullName evidence="1">Uncharacterized protein</fullName>
    </submittedName>
</protein>
<reference evidence="1 2" key="1">
    <citation type="submission" date="2023-08" db="EMBL/GenBank/DDBJ databases">
        <title>The draft genome sequence of Paracraurococcus sp. LOR1-02.</title>
        <authorList>
            <person name="Kingkaew E."/>
            <person name="Tanasupawat S."/>
        </authorList>
    </citation>
    <scope>NUCLEOTIDE SEQUENCE [LARGE SCALE GENOMIC DNA]</scope>
    <source>
        <strain evidence="1 2">LOR1-02</strain>
    </source>
</reference>
<sequence length="48" mass="5323">MRWSRATVQPFLDVRTAVLNGTLEAAFRQRYPGVRPPAGQQHAMAKAA</sequence>
<keyword evidence="2" id="KW-1185">Reference proteome</keyword>
<organism evidence="1 2">
    <name type="scientific">Paracraurococcus lichenis</name>
    <dbReference type="NCBI Taxonomy" id="3064888"/>
    <lineage>
        <taxon>Bacteria</taxon>
        <taxon>Pseudomonadati</taxon>
        <taxon>Pseudomonadota</taxon>
        <taxon>Alphaproteobacteria</taxon>
        <taxon>Acetobacterales</taxon>
        <taxon>Roseomonadaceae</taxon>
        <taxon>Paracraurococcus</taxon>
    </lineage>
</organism>
<proteinExistence type="predicted"/>
<comment type="caution">
    <text evidence="1">The sequence shown here is derived from an EMBL/GenBank/DDBJ whole genome shotgun (WGS) entry which is preliminary data.</text>
</comment>
<dbReference type="RefSeq" id="WP_305109196.1">
    <property type="nucleotide sequence ID" value="NZ_JAUTWS010000230.1"/>
</dbReference>
<accession>A0ABT9EDR2</accession>
<dbReference type="EMBL" id="JAUTWS010000230">
    <property type="protein sequence ID" value="MDO9714362.1"/>
    <property type="molecule type" value="Genomic_DNA"/>
</dbReference>
<evidence type="ECO:0000313" key="2">
    <source>
        <dbReference type="Proteomes" id="UP001243009"/>
    </source>
</evidence>
<dbReference type="Proteomes" id="UP001243009">
    <property type="component" value="Unassembled WGS sequence"/>
</dbReference>